<sequence>MAFKKLPRPPPLCRPPPPSTTANLLPPPPPPDTSLTTLPILSLTSSTSTTQSQLTDFINTHLKNNLTPNDLLSFLKNQLHHHPKFAHLDLHVFRHASTLDSFRHDHSTYEWMVRTLAITHRLDSLSPLLDFIVSNPCPCSDGIFSCSRTEPIFRFAINAYCNVGRFDDALQAFDKMRKLVDGKPSTAIYNIMIHSFVKYWKFEKGLEFYGRMIQDRVNPDVVTFNILINGYFRNSKFGLALEVFKEMRVKGCVPNVVTFNTLIKGFFREKKLKEGIGMAYEMIELGCSLSSVTCEILIDGLTKEGRVYEACDLILDFSRKGVLPKKFDYFGLIESLCDQRNEVNKARLIVDEIWEKGNAPSSITCTILIEGLRRVKNTEAAFKLMDKMLNYKDTIVPDSVTFNCLLGDMCSSGRSGEANNLRVLAYEKGVCVDEVSYSILVSGYSKEGKKEEGKVIVDEMLDKGFIPDIATYNRLMKGLGFG</sequence>
<reference evidence="5 6" key="1">
    <citation type="journal article" date="2017" name="Nat. Commun.">
        <title>Genome assembly with in vitro proximity ligation data and whole-genome triplication in lettuce.</title>
        <authorList>
            <person name="Reyes-Chin-Wo S."/>
            <person name="Wang Z."/>
            <person name="Yang X."/>
            <person name="Kozik A."/>
            <person name="Arikit S."/>
            <person name="Song C."/>
            <person name="Xia L."/>
            <person name="Froenicke L."/>
            <person name="Lavelle D.O."/>
            <person name="Truco M.J."/>
            <person name="Xia R."/>
            <person name="Zhu S."/>
            <person name="Xu C."/>
            <person name="Xu H."/>
            <person name="Xu X."/>
            <person name="Cox K."/>
            <person name="Korf I."/>
            <person name="Meyers B.C."/>
            <person name="Michelmore R.W."/>
        </authorList>
    </citation>
    <scope>NUCLEOTIDE SEQUENCE [LARGE SCALE GENOMIC DNA]</scope>
    <source>
        <strain evidence="6">cv. Salinas</strain>
        <tissue evidence="5">Seedlings</tissue>
    </source>
</reference>
<feature type="repeat" description="PPR" evidence="3">
    <location>
        <begin position="220"/>
        <end position="254"/>
    </location>
</feature>
<dbReference type="PANTHER" id="PTHR46128">
    <property type="entry name" value="MITOCHONDRIAL GROUP I INTRON SPLICING FACTOR CCM1"/>
    <property type="match status" value="1"/>
</dbReference>
<dbReference type="Pfam" id="PF13041">
    <property type="entry name" value="PPR_2"/>
    <property type="match status" value="3"/>
</dbReference>
<dbReference type="PANTHER" id="PTHR46128:SF211">
    <property type="entry name" value="PENTACOTRIPEPTIDE-REPEAT REGION OF PRORP DOMAIN-CONTAINING PROTEIN"/>
    <property type="match status" value="1"/>
</dbReference>
<feature type="repeat" description="PPR" evidence="3">
    <location>
        <begin position="433"/>
        <end position="467"/>
    </location>
</feature>
<organism evidence="5 6">
    <name type="scientific">Lactuca sativa</name>
    <name type="common">Garden lettuce</name>
    <dbReference type="NCBI Taxonomy" id="4236"/>
    <lineage>
        <taxon>Eukaryota</taxon>
        <taxon>Viridiplantae</taxon>
        <taxon>Streptophyta</taxon>
        <taxon>Embryophyta</taxon>
        <taxon>Tracheophyta</taxon>
        <taxon>Spermatophyta</taxon>
        <taxon>Magnoliopsida</taxon>
        <taxon>eudicotyledons</taxon>
        <taxon>Gunneridae</taxon>
        <taxon>Pentapetalae</taxon>
        <taxon>asterids</taxon>
        <taxon>campanulids</taxon>
        <taxon>Asterales</taxon>
        <taxon>Asteraceae</taxon>
        <taxon>Cichorioideae</taxon>
        <taxon>Cichorieae</taxon>
        <taxon>Lactucinae</taxon>
        <taxon>Lactuca</taxon>
    </lineage>
</organism>
<feature type="region of interest" description="Disordered" evidence="4">
    <location>
        <begin position="1"/>
        <end position="34"/>
    </location>
</feature>
<keyword evidence="6" id="KW-1185">Reference proteome</keyword>
<proteinExistence type="inferred from homology"/>
<evidence type="ECO:0000256" key="1">
    <source>
        <dbReference type="ARBA" id="ARBA00007626"/>
    </source>
</evidence>
<dbReference type="InterPro" id="IPR002885">
    <property type="entry name" value="PPR_rpt"/>
</dbReference>
<dbReference type="AlphaFoldDB" id="A0A9R1VLQ1"/>
<evidence type="ECO:0000313" key="5">
    <source>
        <dbReference type="EMBL" id="KAJ0207087.1"/>
    </source>
</evidence>
<feature type="repeat" description="PPR" evidence="3">
    <location>
        <begin position="185"/>
        <end position="219"/>
    </location>
</feature>
<comment type="caution">
    <text evidence="5">The sequence shown here is derived from an EMBL/GenBank/DDBJ whole genome shotgun (WGS) entry which is preliminary data.</text>
</comment>
<dbReference type="InterPro" id="IPR011990">
    <property type="entry name" value="TPR-like_helical_dom_sf"/>
</dbReference>
<evidence type="ECO:0000313" key="6">
    <source>
        <dbReference type="Proteomes" id="UP000235145"/>
    </source>
</evidence>
<feature type="compositionally biased region" description="Pro residues" evidence="4">
    <location>
        <begin position="8"/>
        <end position="32"/>
    </location>
</feature>
<comment type="similarity">
    <text evidence="1">Belongs to the PPR family. P subfamily.</text>
</comment>
<dbReference type="Pfam" id="PF01535">
    <property type="entry name" value="PPR"/>
    <property type="match status" value="3"/>
</dbReference>
<evidence type="ECO:0000256" key="3">
    <source>
        <dbReference type="PROSITE-ProRule" id="PRU00708"/>
    </source>
</evidence>
<evidence type="ECO:0000256" key="4">
    <source>
        <dbReference type="SAM" id="MobiDB-lite"/>
    </source>
</evidence>
<dbReference type="Proteomes" id="UP000235145">
    <property type="component" value="Unassembled WGS sequence"/>
</dbReference>
<feature type="repeat" description="PPR" evidence="3">
    <location>
        <begin position="290"/>
        <end position="324"/>
    </location>
</feature>
<feature type="repeat" description="PPR" evidence="3">
    <location>
        <begin position="149"/>
        <end position="179"/>
    </location>
</feature>
<dbReference type="OrthoDB" id="185373at2759"/>
<evidence type="ECO:0000256" key="2">
    <source>
        <dbReference type="ARBA" id="ARBA00022737"/>
    </source>
</evidence>
<gene>
    <name evidence="5" type="ORF">LSAT_V11C500289490</name>
</gene>
<protein>
    <recommendedName>
        <fullName evidence="7">Pentacotripeptide-repeat region of PRORP domain-containing protein</fullName>
    </recommendedName>
</protein>
<dbReference type="Gramene" id="rna-gnl|WGS:NBSK|LSAT_5X164841_mrna">
    <property type="protein sequence ID" value="cds-PLY78874.1"/>
    <property type="gene ID" value="gene-LSAT_5X164841"/>
</dbReference>
<dbReference type="EMBL" id="NBSK02000005">
    <property type="protein sequence ID" value="KAJ0207087.1"/>
    <property type="molecule type" value="Genomic_DNA"/>
</dbReference>
<dbReference type="NCBIfam" id="TIGR00756">
    <property type="entry name" value="PPR"/>
    <property type="match status" value="7"/>
</dbReference>
<feature type="repeat" description="PPR" evidence="3">
    <location>
        <begin position="255"/>
        <end position="289"/>
    </location>
</feature>
<dbReference type="PROSITE" id="PS51375">
    <property type="entry name" value="PPR"/>
    <property type="match status" value="6"/>
</dbReference>
<evidence type="ECO:0008006" key="7">
    <source>
        <dbReference type="Google" id="ProtNLM"/>
    </source>
</evidence>
<keyword evidence="2" id="KW-0677">Repeat</keyword>
<name>A0A9R1VLQ1_LACSA</name>
<accession>A0A9R1VLQ1</accession>
<dbReference type="Gene3D" id="1.25.40.10">
    <property type="entry name" value="Tetratricopeptide repeat domain"/>
    <property type="match status" value="5"/>
</dbReference>
<dbReference type="InterPro" id="IPR050872">
    <property type="entry name" value="PPR_P_subfamily"/>
</dbReference>